<proteinExistence type="predicted"/>
<dbReference type="EMBL" id="CP032412">
    <property type="protein sequence ID" value="AYB43001.1"/>
    <property type="molecule type" value="Genomic_DNA"/>
</dbReference>
<organism evidence="1 2">
    <name type="scientific">Paenibacillus lautus</name>
    <name type="common">Bacillus lautus</name>
    <dbReference type="NCBI Taxonomy" id="1401"/>
    <lineage>
        <taxon>Bacteria</taxon>
        <taxon>Bacillati</taxon>
        <taxon>Bacillota</taxon>
        <taxon>Bacilli</taxon>
        <taxon>Bacillales</taxon>
        <taxon>Paenibacillaceae</taxon>
        <taxon>Paenibacillus</taxon>
    </lineage>
</organism>
<protein>
    <submittedName>
        <fullName evidence="1">Uncharacterized protein</fullName>
    </submittedName>
</protein>
<accession>A0A385THP7</accession>
<sequence length="67" mass="7492">MAAPLPVVYFGYIDVFFMHFKSERRSLSYKWNSYSMTNPGGGVDCKVYGNCAIHPNIKGNQGGIVKE</sequence>
<name>A0A385THP7_PAELA</name>
<dbReference type="AlphaFoldDB" id="A0A385THP7"/>
<evidence type="ECO:0000313" key="1">
    <source>
        <dbReference type="EMBL" id="AYB43001.1"/>
    </source>
</evidence>
<dbReference type="KEGG" id="plw:D5F53_06760"/>
<keyword evidence="2" id="KW-1185">Reference proteome</keyword>
<gene>
    <name evidence="1" type="ORF">D5F53_06760</name>
</gene>
<reference evidence="1 2" key="1">
    <citation type="submission" date="2018-09" db="EMBL/GenBank/DDBJ databases">
        <title>Genome Sequence of Paenibacillus lautus Strain E7593-69, Azo Dye-Degrading Bacteria, Isolated from Commercial Tattoo Inks.</title>
        <authorList>
            <person name="Nho S.W."/>
            <person name="Kim S.-J."/>
            <person name="Kweon O."/>
            <person name="Cerniglia C.E."/>
        </authorList>
    </citation>
    <scope>NUCLEOTIDE SEQUENCE [LARGE SCALE GENOMIC DNA]</scope>
    <source>
        <strain evidence="1 2">E7593-69</strain>
    </source>
</reference>
<evidence type="ECO:0000313" key="2">
    <source>
        <dbReference type="Proteomes" id="UP000266552"/>
    </source>
</evidence>
<dbReference type="Proteomes" id="UP000266552">
    <property type="component" value="Chromosome"/>
</dbReference>